<gene>
    <name evidence="4" type="ORF">FAK_39150</name>
</gene>
<dbReference type="InterPro" id="IPR013766">
    <property type="entry name" value="Thioredoxin_domain"/>
</dbReference>
<accession>A0AAU9EQX3</accession>
<dbReference type="EMBL" id="AP028679">
    <property type="protein sequence ID" value="BEQ16849.1"/>
    <property type="molecule type" value="Genomic_DNA"/>
</dbReference>
<dbReference type="Proteomes" id="UP001366166">
    <property type="component" value="Chromosome"/>
</dbReference>
<evidence type="ECO:0000259" key="3">
    <source>
        <dbReference type="PROSITE" id="PS51352"/>
    </source>
</evidence>
<reference evidence="5" key="1">
    <citation type="journal article" date="2023" name="Arch. Microbiol.">
        <title>Desulfoferula mesophilus gen. nov. sp. nov., a mesophilic sulfate-reducing bacterium isolated from a brackish lake sediment.</title>
        <authorList>
            <person name="Watanabe T."/>
            <person name="Yabe T."/>
            <person name="Tsuji J.M."/>
            <person name="Fukui M."/>
        </authorList>
    </citation>
    <scope>NUCLEOTIDE SEQUENCE [LARGE SCALE GENOMIC DNA]</scope>
    <source>
        <strain evidence="5">12FAK</strain>
    </source>
</reference>
<dbReference type="KEGG" id="dmp:FAK_39150"/>
<dbReference type="SUPFAM" id="SSF52833">
    <property type="entry name" value="Thioredoxin-like"/>
    <property type="match status" value="1"/>
</dbReference>
<dbReference type="Pfam" id="PF13899">
    <property type="entry name" value="Thioredoxin_7"/>
    <property type="match status" value="1"/>
</dbReference>
<evidence type="ECO:0000313" key="5">
    <source>
        <dbReference type="Proteomes" id="UP001366166"/>
    </source>
</evidence>
<organism evidence="4 5">
    <name type="scientific">Desulfoferula mesophila</name>
    <dbReference type="NCBI Taxonomy" id="3058419"/>
    <lineage>
        <taxon>Bacteria</taxon>
        <taxon>Pseudomonadati</taxon>
        <taxon>Thermodesulfobacteriota</taxon>
        <taxon>Desulfarculia</taxon>
        <taxon>Desulfarculales</taxon>
        <taxon>Desulfarculaceae</taxon>
        <taxon>Desulfoferula</taxon>
    </lineage>
</organism>
<feature type="chain" id="PRO_5043874319" description="Thioredoxin domain-containing protein" evidence="2">
    <location>
        <begin position="24"/>
        <end position="151"/>
    </location>
</feature>
<dbReference type="PANTHER" id="PTHR15337">
    <property type="entry name" value="ANTERIOR GRADIENT PROTEIN-RELATED"/>
    <property type="match status" value="1"/>
</dbReference>
<dbReference type="AlphaFoldDB" id="A0AAU9EQX3"/>
<name>A0AAU9EQX3_9BACT</name>
<dbReference type="PANTHER" id="PTHR15337:SF11">
    <property type="entry name" value="THIOREDOXIN DOMAIN-CONTAINING PROTEIN"/>
    <property type="match status" value="1"/>
</dbReference>
<feature type="domain" description="Thioredoxin" evidence="3">
    <location>
        <begin position="6"/>
        <end position="136"/>
    </location>
</feature>
<protein>
    <recommendedName>
        <fullName evidence="3">Thioredoxin domain-containing protein</fullName>
    </recommendedName>
</protein>
<proteinExistence type="predicted"/>
<feature type="signal peptide" evidence="2">
    <location>
        <begin position="1"/>
        <end position="23"/>
    </location>
</feature>
<dbReference type="RefSeq" id="WP_338603284.1">
    <property type="nucleotide sequence ID" value="NZ_AP028679.1"/>
</dbReference>
<dbReference type="Gene3D" id="3.40.30.10">
    <property type="entry name" value="Glutaredoxin"/>
    <property type="match status" value="1"/>
</dbReference>
<evidence type="ECO:0000256" key="2">
    <source>
        <dbReference type="SAM" id="SignalP"/>
    </source>
</evidence>
<keyword evidence="5" id="KW-1185">Reference proteome</keyword>
<dbReference type="PROSITE" id="PS51352">
    <property type="entry name" value="THIOREDOXIN_2"/>
    <property type="match status" value="1"/>
</dbReference>
<keyword evidence="1 2" id="KW-0732">Signal</keyword>
<evidence type="ECO:0000256" key="1">
    <source>
        <dbReference type="ARBA" id="ARBA00022729"/>
    </source>
</evidence>
<evidence type="ECO:0000313" key="4">
    <source>
        <dbReference type="EMBL" id="BEQ16849.1"/>
    </source>
</evidence>
<sequence>MPRLTALVGLILLSLLVWTPVQAAEGGIHWLDYPAAAAAQKKQAKPMLIYFHLPYCYRCKEMKIRVYSQAAVIDKLNRDFIAAKVDADKDKATTKLFNSQYTPTYVFLNAAGKEVYRDKGVIGVERFLGLLDYISTQAYKKQSLDKFMKGH</sequence>
<dbReference type="InterPro" id="IPR051099">
    <property type="entry name" value="AGR/TXD"/>
</dbReference>
<dbReference type="InterPro" id="IPR036249">
    <property type="entry name" value="Thioredoxin-like_sf"/>
</dbReference>